<reference evidence="6 7" key="1">
    <citation type="submission" date="2023-11" db="EMBL/GenBank/DDBJ databases">
        <title>Draft genome of Azohydromonas lata strain H1 (DSM1123), a polyhydroxyalkanoate producer.</title>
        <authorList>
            <person name="Traversa D."/>
            <person name="D'Addabbo P."/>
            <person name="Pazzani C."/>
            <person name="Manzari C."/>
            <person name="Chiara M."/>
            <person name="Scrascia M."/>
        </authorList>
    </citation>
    <scope>NUCLEOTIDE SEQUENCE [LARGE SCALE GENOMIC DNA]</scope>
    <source>
        <strain evidence="6 7">H1</strain>
        <plasmid evidence="6">unnamed</plasmid>
    </source>
</reference>
<name>A0ABU5I7P2_9BURK</name>
<gene>
    <name evidence="6" type="ORF">SM757_00790</name>
</gene>
<evidence type="ECO:0000313" key="6">
    <source>
        <dbReference type="EMBL" id="MDZ5455099.1"/>
    </source>
</evidence>
<dbReference type="InterPro" id="IPR005119">
    <property type="entry name" value="LysR_subst-bd"/>
</dbReference>
<comment type="caution">
    <text evidence="6">The sequence shown here is derived from an EMBL/GenBank/DDBJ whole genome shotgun (WGS) entry which is preliminary data.</text>
</comment>
<dbReference type="Gene3D" id="3.40.190.10">
    <property type="entry name" value="Periplasmic binding protein-like II"/>
    <property type="match status" value="2"/>
</dbReference>
<dbReference type="PANTHER" id="PTHR30346">
    <property type="entry name" value="TRANSCRIPTIONAL DUAL REGULATOR HCAR-RELATED"/>
    <property type="match status" value="1"/>
</dbReference>
<dbReference type="SUPFAM" id="SSF53850">
    <property type="entry name" value="Periplasmic binding protein-like II"/>
    <property type="match status" value="1"/>
</dbReference>
<dbReference type="EMBL" id="JAXOJX010000001">
    <property type="protein sequence ID" value="MDZ5455099.1"/>
    <property type="molecule type" value="Genomic_DNA"/>
</dbReference>
<dbReference type="SUPFAM" id="SSF46785">
    <property type="entry name" value="Winged helix' DNA-binding domain"/>
    <property type="match status" value="1"/>
</dbReference>
<dbReference type="PRINTS" id="PR00039">
    <property type="entry name" value="HTHLYSR"/>
</dbReference>
<geneLocation type="plasmid" evidence="6">
    <name>unnamed</name>
</geneLocation>
<evidence type="ECO:0000256" key="1">
    <source>
        <dbReference type="ARBA" id="ARBA00009437"/>
    </source>
</evidence>
<evidence type="ECO:0000256" key="3">
    <source>
        <dbReference type="ARBA" id="ARBA00023125"/>
    </source>
</evidence>
<dbReference type="Pfam" id="PF03466">
    <property type="entry name" value="LysR_substrate"/>
    <property type="match status" value="1"/>
</dbReference>
<accession>A0ABU5I7P2</accession>
<keyword evidence="7" id="KW-1185">Reference proteome</keyword>
<organism evidence="6 7">
    <name type="scientific">Azohydromonas lata</name>
    <dbReference type="NCBI Taxonomy" id="45677"/>
    <lineage>
        <taxon>Bacteria</taxon>
        <taxon>Pseudomonadati</taxon>
        <taxon>Pseudomonadota</taxon>
        <taxon>Betaproteobacteria</taxon>
        <taxon>Burkholderiales</taxon>
        <taxon>Sphaerotilaceae</taxon>
        <taxon>Azohydromonas</taxon>
    </lineage>
</organism>
<comment type="similarity">
    <text evidence="1">Belongs to the LysR transcriptional regulatory family.</text>
</comment>
<evidence type="ECO:0000256" key="2">
    <source>
        <dbReference type="ARBA" id="ARBA00023015"/>
    </source>
</evidence>
<dbReference type="Gene3D" id="1.10.10.10">
    <property type="entry name" value="Winged helix-like DNA-binding domain superfamily/Winged helix DNA-binding domain"/>
    <property type="match status" value="1"/>
</dbReference>
<protein>
    <submittedName>
        <fullName evidence="6">LysR family transcriptional regulator</fullName>
    </submittedName>
</protein>
<keyword evidence="3" id="KW-0238">DNA-binding</keyword>
<keyword evidence="6" id="KW-0614">Plasmid</keyword>
<keyword evidence="4" id="KW-0804">Transcription</keyword>
<evidence type="ECO:0000259" key="5">
    <source>
        <dbReference type="PROSITE" id="PS50931"/>
    </source>
</evidence>
<dbReference type="InterPro" id="IPR036390">
    <property type="entry name" value="WH_DNA-bd_sf"/>
</dbReference>
<dbReference type="Proteomes" id="UP001293718">
    <property type="component" value="Unassembled WGS sequence"/>
</dbReference>
<sequence>MAKSPSIPPRFTLRQLHYFVTAARAGQLSVAAAEINISQSAMTLAIAELERLLGTLLFERNRGGVKLTYEGHAFLQHAQAVLELASEAARFPFHHRTDVSGRLELAATYTVQGYFLLPAVAKFMKLFPLVELVPLELPRLQIERQLHDGRIELAALLLSNLDAPQQLQLQPLAYSRRRLWVSATHELAERSTVQWSDIARYPYIVPTVDDAHRNAMRYWKSAGIEPASVIRTSSMEALREMVALGLGVTILSDLVFRPWSLEGRRIQAVAVEGHLPVMEVGLAWNRERPLSPAAQAFREFLAMSSSTPASGE</sequence>
<dbReference type="Pfam" id="PF00126">
    <property type="entry name" value="HTH_1"/>
    <property type="match status" value="1"/>
</dbReference>
<proteinExistence type="inferred from homology"/>
<keyword evidence="2" id="KW-0805">Transcription regulation</keyword>
<dbReference type="PROSITE" id="PS50931">
    <property type="entry name" value="HTH_LYSR"/>
    <property type="match status" value="1"/>
</dbReference>
<dbReference type="InterPro" id="IPR000847">
    <property type="entry name" value="LysR_HTH_N"/>
</dbReference>
<evidence type="ECO:0000313" key="7">
    <source>
        <dbReference type="Proteomes" id="UP001293718"/>
    </source>
</evidence>
<dbReference type="InterPro" id="IPR036388">
    <property type="entry name" value="WH-like_DNA-bd_sf"/>
</dbReference>
<dbReference type="RefSeq" id="WP_322464184.1">
    <property type="nucleotide sequence ID" value="NZ_JAXOJX010000001.1"/>
</dbReference>
<feature type="domain" description="HTH lysR-type" evidence="5">
    <location>
        <begin position="11"/>
        <end position="68"/>
    </location>
</feature>
<evidence type="ECO:0000256" key="4">
    <source>
        <dbReference type="ARBA" id="ARBA00023163"/>
    </source>
</evidence>
<dbReference type="PANTHER" id="PTHR30346:SF0">
    <property type="entry name" value="HCA OPERON TRANSCRIPTIONAL ACTIVATOR HCAR"/>
    <property type="match status" value="1"/>
</dbReference>